<reference evidence="6" key="3">
    <citation type="submission" date="2015-06" db="UniProtKB">
        <authorList>
            <consortium name="EnsemblMetazoa"/>
        </authorList>
    </citation>
    <scope>IDENTIFICATION</scope>
</reference>
<evidence type="ECO:0000259" key="4">
    <source>
        <dbReference type="PROSITE" id="PS50222"/>
    </source>
</evidence>
<feature type="domain" description="EF-hand" evidence="4">
    <location>
        <begin position="69"/>
        <end position="104"/>
    </location>
</feature>
<dbReference type="SUPFAM" id="SSF47473">
    <property type="entry name" value="EF-hand"/>
    <property type="match status" value="1"/>
</dbReference>
<sequence length="211" mass="24507">MVGELMVSARREFHAVMMRCRKAVDRKNIHYVSKFEIECLLGLYKAACSKGKMDRNRFRDFLHREFSMTDDILMDRVFKAFDKDNDSLVGPSEWVEGLSILLRGNMEEKIQFCFDVYDLNSDGYISREEMFHMLKTSLVKPTSDEDPDEGIKDLVEVCIKKMDDDQDHRLSFKDFHAAVLREPLLIECFGPCLPADKDVKGFLEKLSVNSK</sequence>
<evidence type="ECO:0000313" key="6">
    <source>
        <dbReference type="EnsemblMetazoa" id="CapteP207746"/>
    </source>
</evidence>
<keyword evidence="7" id="KW-1185">Reference proteome</keyword>
<dbReference type="GO" id="GO:0005509">
    <property type="term" value="F:calcium ion binding"/>
    <property type="evidence" value="ECO:0007669"/>
    <property type="project" value="InterPro"/>
</dbReference>
<keyword evidence="3" id="KW-0106">Calcium</keyword>
<dbReference type="AlphaFoldDB" id="R7V822"/>
<dbReference type="STRING" id="283909.R7V822"/>
<evidence type="ECO:0000256" key="1">
    <source>
        <dbReference type="ARBA" id="ARBA00022723"/>
    </source>
</evidence>
<feature type="domain" description="EF-hand" evidence="4">
    <location>
        <begin position="150"/>
        <end position="185"/>
    </location>
</feature>
<dbReference type="EMBL" id="KB294109">
    <property type="protein sequence ID" value="ELU15013.1"/>
    <property type="molecule type" value="Genomic_DNA"/>
</dbReference>
<dbReference type="Pfam" id="PF13499">
    <property type="entry name" value="EF-hand_7"/>
    <property type="match status" value="1"/>
</dbReference>
<dbReference type="Proteomes" id="UP000014760">
    <property type="component" value="Unassembled WGS sequence"/>
</dbReference>
<reference evidence="5 7" key="2">
    <citation type="journal article" date="2013" name="Nature">
        <title>Insights into bilaterian evolution from three spiralian genomes.</title>
        <authorList>
            <person name="Simakov O."/>
            <person name="Marletaz F."/>
            <person name="Cho S.J."/>
            <person name="Edsinger-Gonzales E."/>
            <person name="Havlak P."/>
            <person name="Hellsten U."/>
            <person name="Kuo D.H."/>
            <person name="Larsson T."/>
            <person name="Lv J."/>
            <person name="Arendt D."/>
            <person name="Savage R."/>
            <person name="Osoegawa K."/>
            <person name="de Jong P."/>
            <person name="Grimwood J."/>
            <person name="Chapman J.A."/>
            <person name="Shapiro H."/>
            <person name="Aerts A."/>
            <person name="Otillar R.P."/>
            <person name="Terry A.Y."/>
            <person name="Boore J.L."/>
            <person name="Grigoriev I.V."/>
            <person name="Lindberg D.R."/>
            <person name="Seaver E.C."/>
            <person name="Weisblat D.A."/>
            <person name="Putnam N.H."/>
            <person name="Rokhsar D.S."/>
        </authorList>
    </citation>
    <scope>NUCLEOTIDE SEQUENCE</scope>
    <source>
        <strain evidence="5 7">I ESC-2004</strain>
    </source>
</reference>
<evidence type="ECO:0000313" key="5">
    <source>
        <dbReference type="EMBL" id="ELU15013.1"/>
    </source>
</evidence>
<dbReference type="InterPro" id="IPR002048">
    <property type="entry name" value="EF_hand_dom"/>
</dbReference>
<organism evidence="5">
    <name type="scientific">Capitella teleta</name>
    <name type="common">Polychaete worm</name>
    <dbReference type="NCBI Taxonomy" id="283909"/>
    <lineage>
        <taxon>Eukaryota</taxon>
        <taxon>Metazoa</taxon>
        <taxon>Spiralia</taxon>
        <taxon>Lophotrochozoa</taxon>
        <taxon>Annelida</taxon>
        <taxon>Polychaeta</taxon>
        <taxon>Sedentaria</taxon>
        <taxon>Scolecida</taxon>
        <taxon>Capitellidae</taxon>
        <taxon>Capitella</taxon>
    </lineage>
</organism>
<dbReference type="PROSITE" id="PS50222">
    <property type="entry name" value="EF_HAND_2"/>
    <property type="match status" value="3"/>
</dbReference>
<evidence type="ECO:0000313" key="7">
    <source>
        <dbReference type="Proteomes" id="UP000014760"/>
    </source>
</evidence>
<keyword evidence="1" id="KW-0479">Metal-binding</keyword>
<dbReference type="PRINTS" id="PR00450">
    <property type="entry name" value="RECOVERIN"/>
</dbReference>
<dbReference type="InterPro" id="IPR011992">
    <property type="entry name" value="EF-hand-dom_pair"/>
</dbReference>
<dbReference type="OMA" id="MLKNSIH"/>
<name>R7V822_CAPTE</name>
<evidence type="ECO:0000256" key="2">
    <source>
        <dbReference type="ARBA" id="ARBA00022737"/>
    </source>
</evidence>
<dbReference type="SMART" id="SM00054">
    <property type="entry name" value="EFh"/>
    <property type="match status" value="3"/>
</dbReference>
<proteinExistence type="predicted"/>
<dbReference type="InterPro" id="IPR028846">
    <property type="entry name" value="Recoverin"/>
</dbReference>
<dbReference type="EMBL" id="AMQN01018248">
    <property type="status" value="NOT_ANNOTATED_CDS"/>
    <property type="molecule type" value="Genomic_DNA"/>
</dbReference>
<evidence type="ECO:0000256" key="3">
    <source>
        <dbReference type="ARBA" id="ARBA00022837"/>
    </source>
</evidence>
<dbReference type="InterPro" id="IPR018247">
    <property type="entry name" value="EF_Hand_1_Ca_BS"/>
</dbReference>
<keyword evidence="2" id="KW-0677">Repeat</keyword>
<dbReference type="CDD" id="cd00051">
    <property type="entry name" value="EFh"/>
    <property type="match status" value="2"/>
</dbReference>
<dbReference type="EnsemblMetazoa" id="CapteT207746">
    <property type="protein sequence ID" value="CapteP207746"/>
    <property type="gene ID" value="CapteG207746"/>
</dbReference>
<protein>
    <recommendedName>
        <fullName evidence="4">EF-hand domain-containing protein</fullName>
    </recommendedName>
</protein>
<dbReference type="HOGENOM" id="CLU_061288_3_2_1"/>
<dbReference type="PANTHER" id="PTHR23055">
    <property type="entry name" value="CALCIUM BINDING PROTEINS"/>
    <property type="match status" value="1"/>
</dbReference>
<dbReference type="Gene3D" id="1.10.238.10">
    <property type="entry name" value="EF-hand"/>
    <property type="match status" value="1"/>
</dbReference>
<accession>R7V822</accession>
<dbReference type="PANTHER" id="PTHR23055:SF60">
    <property type="entry name" value="CALAXIN"/>
    <property type="match status" value="1"/>
</dbReference>
<feature type="domain" description="EF-hand" evidence="4">
    <location>
        <begin position="105"/>
        <end position="140"/>
    </location>
</feature>
<dbReference type="OrthoDB" id="191686at2759"/>
<gene>
    <name evidence="5" type="ORF">CAPTEDRAFT_207746</name>
</gene>
<dbReference type="PROSITE" id="PS00018">
    <property type="entry name" value="EF_HAND_1"/>
    <property type="match status" value="2"/>
</dbReference>
<reference evidence="7" key="1">
    <citation type="submission" date="2012-12" db="EMBL/GenBank/DDBJ databases">
        <authorList>
            <person name="Hellsten U."/>
            <person name="Grimwood J."/>
            <person name="Chapman J.A."/>
            <person name="Shapiro H."/>
            <person name="Aerts A."/>
            <person name="Otillar R.P."/>
            <person name="Terry A.Y."/>
            <person name="Boore J.L."/>
            <person name="Simakov O."/>
            <person name="Marletaz F."/>
            <person name="Cho S.-J."/>
            <person name="Edsinger-Gonzales E."/>
            <person name="Havlak P."/>
            <person name="Kuo D.-H."/>
            <person name="Larsson T."/>
            <person name="Lv J."/>
            <person name="Arendt D."/>
            <person name="Savage R."/>
            <person name="Osoegawa K."/>
            <person name="de Jong P."/>
            <person name="Lindberg D.R."/>
            <person name="Seaver E.C."/>
            <person name="Weisblat D.A."/>
            <person name="Putnam N.H."/>
            <person name="Grigoriev I.V."/>
            <person name="Rokhsar D.S."/>
        </authorList>
    </citation>
    <scope>NUCLEOTIDE SEQUENCE</scope>
    <source>
        <strain evidence="7">I ESC-2004</strain>
    </source>
</reference>